<dbReference type="RefSeq" id="WP_425554350.1">
    <property type="nucleotide sequence ID" value="NZ_BAABDK010000025.1"/>
</dbReference>
<feature type="chain" id="PRO_5046926249" description="beta-lactamase" evidence="13">
    <location>
        <begin position="20"/>
        <end position="243"/>
    </location>
</feature>
<evidence type="ECO:0000256" key="5">
    <source>
        <dbReference type="ARBA" id="ARBA00011245"/>
    </source>
</evidence>
<gene>
    <name evidence="15" type="primary">bla2</name>
    <name evidence="15" type="ORF">GCM10022409_30600</name>
</gene>
<feature type="signal peptide" evidence="13">
    <location>
        <begin position="1"/>
        <end position="19"/>
    </location>
</feature>
<evidence type="ECO:0000256" key="1">
    <source>
        <dbReference type="ARBA" id="ARBA00001526"/>
    </source>
</evidence>
<dbReference type="Gene3D" id="3.60.15.10">
    <property type="entry name" value="Ribonuclease Z/Hydroxyacylglutathione hydrolase-like"/>
    <property type="match status" value="1"/>
</dbReference>
<dbReference type="PANTHER" id="PTHR42951:SF4">
    <property type="entry name" value="ACYL-COENZYME A THIOESTERASE MBLAC2"/>
    <property type="match status" value="1"/>
</dbReference>
<reference evidence="16" key="1">
    <citation type="journal article" date="2019" name="Int. J. Syst. Evol. Microbiol.">
        <title>The Global Catalogue of Microorganisms (GCM) 10K type strain sequencing project: providing services to taxonomists for standard genome sequencing and annotation.</title>
        <authorList>
            <consortium name="The Broad Institute Genomics Platform"/>
            <consortium name="The Broad Institute Genome Sequencing Center for Infectious Disease"/>
            <person name="Wu L."/>
            <person name="Ma J."/>
        </authorList>
    </citation>
    <scope>NUCLEOTIDE SEQUENCE [LARGE SCALE GENOMIC DNA]</scope>
    <source>
        <strain evidence="16">JCM 17225</strain>
    </source>
</reference>
<proteinExistence type="inferred from homology"/>
<evidence type="ECO:0000313" key="15">
    <source>
        <dbReference type="EMBL" id="GAA4042542.1"/>
    </source>
</evidence>
<keyword evidence="7" id="KW-0479">Metal-binding</keyword>
<comment type="similarity">
    <text evidence="4">Belongs to the metallo-beta-lactamase superfamily. Class-B beta-lactamase family.</text>
</comment>
<comment type="subcellular location">
    <subcellularLocation>
        <location evidence="3">Periplasm</location>
    </subcellularLocation>
</comment>
<dbReference type="EMBL" id="BAABDK010000025">
    <property type="protein sequence ID" value="GAA4042542.1"/>
    <property type="molecule type" value="Genomic_DNA"/>
</dbReference>
<dbReference type="InterPro" id="IPR001279">
    <property type="entry name" value="Metallo-B-lactamas"/>
</dbReference>
<keyword evidence="8 13" id="KW-0732">Signal</keyword>
<name>A0ABP7UGV1_9BACT</name>
<dbReference type="Proteomes" id="UP001501469">
    <property type="component" value="Unassembled WGS sequence"/>
</dbReference>
<comment type="caution">
    <text evidence="15">The sequence shown here is derived from an EMBL/GenBank/DDBJ whole genome shotgun (WGS) entry which is preliminary data.</text>
</comment>
<feature type="domain" description="Metallo-beta-lactamase" evidence="14">
    <location>
        <begin position="50"/>
        <end position="220"/>
    </location>
</feature>
<dbReference type="SMART" id="SM00849">
    <property type="entry name" value="Lactamase_B"/>
    <property type="match status" value="1"/>
</dbReference>
<dbReference type="SUPFAM" id="SSF56281">
    <property type="entry name" value="Metallo-hydrolase/oxidoreductase"/>
    <property type="match status" value="1"/>
</dbReference>
<evidence type="ECO:0000256" key="6">
    <source>
        <dbReference type="ARBA" id="ARBA00012865"/>
    </source>
</evidence>
<dbReference type="PANTHER" id="PTHR42951">
    <property type="entry name" value="METALLO-BETA-LACTAMASE DOMAIN-CONTAINING"/>
    <property type="match status" value="1"/>
</dbReference>
<sequence>MRPVILMLTCFLLSGSLFKQQANANLKITRLTGDFYIYTTYNYYKGNRTPANGLYLLTNKGAVIIDTPWDSTQFQPLLDSIWARHHQKVVLCLATHFHEDRTGGLAYYRQQGIRTYTTRQTDMLSQKRGMKRAQFLLTKDTTFTVGQHSFQTYFPGHGHAPDNIVVWFKKERVLYGGCLIKSMEDNSLGNMGDASVKDYAQTVANVQRTYKNPTYVIPGHNDWTNPESVSHTLTMARQLQQKP</sequence>
<protein>
    <recommendedName>
        <fullName evidence="6">beta-lactamase</fullName>
        <ecNumber evidence="6">3.5.2.6</ecNumber>
    </recommendedName>
</protein>
<evidence type="ECO:0000256" key="10">
    <source>
        <dbReference type="ARBA" id="ARBA00022801"/>
    </source>
</evidence>
<dbReference type="Pfam" id="PF00753">
    <property type="entry name" value="Lactamase_B"/>
    <property type="match status" value="1"/>
</dbReference>
<keyword evidence="16" id="KW-1185">Reference proteome</keyword>
<evidence type="ECO:0000256" key="12">
    <source>
        <dbReference type="ARBA" id="ARBA00023251"/>
    </source>
</evidence>
<evidence type="ECO:0000259" key="14">
    <source>
        <dbReference type="SMART" id="SM00849"/>
    </source>
</evidence>
<keyword evidence="9" id="KW-0574">Periplasm</keyword>
<evidence type="ECO:0000256" key="3">
    <source>
        <dbReference type="ARBA" id="ARBA00004418"/>
    </source>
</evidence>
<evidence type="ECO:0000256" key="11">
    <source>
        <dbReference type="ARBA" id="ARBA00022833"/>
    </source>
</evidence>
<keyword evidence="10" id="KW-0378">Hydrolase</keyword>
<dbReference type="NCBIfam" id="NF033088">
    <property type="entry name" value="bla_subclass_B1"/>
    <property type="match status" value="1"/>
</dbReference>
<dbReference type="InterPro" id="IPR058199">
    <property type="entry name" value="BlaB//VIM/IMP-1"/>
</dbReference>
<comment type="subunit">
    <text evidence="5">Monomer.</text>
</comment>
<keyword evidence="12" id="KW-0046">Antibiotic resistance</keyword>
<dbReference type="NCBIfam" id="NF012146">
    <property type="entry name" value="blaB-IND-MUS"/>
    <property type="match status" value="1"/>
</dbReference>
<comment type="cofactor">
    <cofactor evidence="2">
        <name>Zn(2+)</name>
        <dbReference type="ChEBI" id="CHEBI:29105"/>
    </cofactor>
</comment>
<evidence type="ECO:0000256" key="9">
    <source>
        <dbReference type="ARBA" id="ARBA00022764"/>
    </source>
</evidence>
<evidence type="ECO:0000256" key="13">
    <source>
        <dbReference type="SAM" id="SignalP"/>
    </source>
</evidence>
<evidence type="ECO:0000313" key="16">
    <source>
        <dbReference type="Proteomes" id="UP001501469"/>
    </source>
</evidence>
<evidence type="ECO:0000256" key="8">
    <source>
        <dbReference type="ARBA" id="ARBA00022729"/>
    </source>
</evidence>
<evidence type="ECO:0000256" key="7">
    <source>
        <dbReference type="ARBA" id="ARBA00022723"/>
    </source>
</evidence>
<dbReference type="EC" id="3.5.2.6" evidence="6"/>
<organism evidence="15 16">
    <name type="scientific">Hymenobacter glaciei</name>
    <dbReference type="NCBI Taxonomy" id="877209"/>
    <lineage>
        <taxon>Bacteria</taxon>
        <taxon>Pseudomonadati</taxon>
        <taxon>Bacteroidota</taxon>
        <taxon>Cytophagia</taxon>
        <taxon>Cytophagales</taxon>
        <taxon>Hymenobacteraceae</taxon>
        <taxon>Hymenobacter</taxon>
    </lineage>
</organism>
<accession>A0ABP7UGV1</accession>
<dbReference type="InterPro" id="IPR050855">
    <property type="entry name" value="NDM-1-like"/>
</dbReference>
<dbReference type="NCBIfam" id="NF012229">
    <property type="entry name" value="bla_class_B_core"/>
    <property type="match status" value="1"/>
</dbReference>
<keyword evidence="11" id="KW-0862">Zinc</keyword>
<evidence type="ECO:0000256" key="4">
    <source>
        <dbReference type="ARBA" id="ARBA00005250"/>
    </source>
</evidence>
<dbReference type="InterPro" id="IPR036866">
    <property type="entry name" value="RibonucZ/Hydroxyglut_hydro"/>
</dbReference>
<comment type="catalytic activity">
    <reaction evidence="1">
        <text>a beta-lactam + H2O = a substituted beta-amino acid</text>
        <dbReference type="Rhea" id="RHEA:20401"/>
        <dbReference type="ChEBI" id="CHEBI:15377"/>
        <dbReference type="ChEBI" id="CHEBI:35627"/>
        <dbReference type="ChEBI" id="CHEBI:140347"/>
        <dbReference type="EC" id="3.5.2.6"/>
    </reaction>
</comment>
<evidence type="ECO:0000256" key="2">
    <source>
        <dbReference type="ARBA" id="ARBA00001947"/>
    </source>
</evidence>